<dbReference type="EMBL" id="RRYP01016864">
    <property type="protein sequence ID" value="TNV74550.1"/>
    <property type="molecule type" value="Genomic_DNA"/>
</dbReference>
<evidence type="ECO:0000313" key="3">
    <source>
        <dbReference type="Proteomes" id="UP000785679"/>
    </source>
</evidence>
<evidence type="ECO:0000256" key="1">
    <source>
        <dbReference type="PROSITE-ProRule" id="PRU00221"/>
    </source>
</evidence>
<feature type="repeat" description="WD" evidence="1">
    <location>
        <begin position="31"/>
        <end position="72"/>
    </location>
</feature>
<protein>
    <submittedName>
        <fullName evidence="2">Uncharacterized protein</fullName>
    </submittedName>
</protein>
<dbReference type="InterPro" id="IPR001680">
    <property type="entry name" value="WD40_rpt"/>
</dbReference>
<dbReference type="GO" id="GO:0097361">
    <property type="term" value="C:cytosolic [4Fe-4S] assembly targeting complex"/>
    <property type="evidence" value="ECO:0007669"/>
    <property type="project" value="TreeGrafter"/>
</dbReference>
<dbReference type="OrthoDB" id="290798at2759"/>
<dbReference type="GO" id="GO:0016226">
    <property type="term" value="P:iron-sulfur cluster assembly"/>
    <property type="evidence" value="ECO:0007669"/>
    <property type="project" value="TreeGrafter"/>
</dbReference>
<gene>
    <name evidence="2" type="ORF">FGO68_gene277</name>
</gene>
<dbReference type="PANTHER" id="PTHR19920">
    <property type="entry name" value="WD40 PROTEIN CIAO1"/>
    <property type="match status" value="1"/>
</dbReference>
<sequence>MKKELFLQQDVIQISKVWKFSQGKMQMLSKLTGHTSYVNCIVFSISWNWFATGSADHSIISWKEQTNSQISTQPIKKHTSEVIGLIMMQLENY</sequence>
<dbReference type="PANTHER" id="PTHR19920:SF0">
    <property type="entry name" value="CYTOSOLIC IRON-SULFUR PROTEIN ASSEMBLY PROTEIN CIAO1-RELATED"/>
    <property type="match status" value="1"/>
</dbReference>
<comment type="caution">
    <text evidence="2">The sequence shown here is derived from an EMBL/GenBank/DDBJ whole genome shotgun (WGS) entry which is preliminary data.</text>
</comment>
<accession>A0A8J8NHG1</accession>
<dbReference type="Proteomes" id="UP000785679">
    <property type="component" value="Unassembled WGS sequence"/>
</dbReference>
<dbReference type="AlphaFoldDB" id="A0A8J8NHG1"/>
<reference evidence="2" key="1">
    <citation type="submission" date="2019-06" db="EMBL/GenBank/DDBJ databases">
        <authorList>
            <person name="Zheng W."/>
        </authorList>
    </citation>
    <scope>NUCLEOTIDE SEQUENCE</scope>
    <source>
        <strain evidence="2">QDHG01</strain>
    </source>
</reference>
<evidence type="ECO:0000313" key="2">
    <source>
        <dbReference type="EMBL" id="TNV74550.1"/>
    </source>
</evidence>
<dbReference type="InterPro" id="IPR015943">
    <property type="entry name" value="WD40/YVTN_repeat-like_dom_sf"/>
</dbReference>
<dbReference type="Gene3D" id="2.130.10.10">
    <property type="entry name" value="YVTN repeat-like/Quinoprotein amine dehydrogenase"/>
    <property type="match status" value="1"/>
</dbReference>
<dbReference type="Pfam" id="PF00400">
    <property type="entry name" value="WD40"/>
    <property type="match status" value="1"/>
</dbReference>
<dbReference type="InterPro" id="IPR036322">
    <property type="entry name" value="WD40_repeat_dom_sf"/>
</dbReference>
<dbReference type="PROSITE" id="PS50082">
    <property type="entry name" value="WD_REPEATS_2"/>
    <property type="match status" value="1"/>
</dbReference>
<dbReference type="SMART" id="SM00320">
    <property type="entry name" value="WD40"/>
    <property type="match status" value="1"/>
</dbReference>
<keyword evidence="3" id="KW-1185">Reference proteome</keyword>
<dbReference type="SUPFAM" id="SSF50978">
    <property type="entry name" value="WD40 repeat-like"/>
    <property type="match status" value="1"/>
</dbReference>
<keyword evidence="1" id="KW-0853">WD repeat</keyword>
<dbReference type="PROSITE" id="PS50294">
    <property type="entry name" value="WD_REPEATS_REGION"/>
    <property type="match status" value="1"/>
</dbReference>
<organism evidence="2 3">
    <name type="scientific">Halteria grandinella</name>
    <dbReference type="NCBI Taxonomy" id="5974"/>
    <lineage>
        <taxon>Eukaryota</taxon>
        <taxon>Sar</taxon>
        <taxon>Alveolata</taxon>
        <taxon>Ciliophora</taxon>
        <taxon>Intramacronucleata</taxon>
        <taxon>Spirotrichea</taxon>
        <taxon>Stichotrichia</taxon>
        <taxon>Sporadotrichida</taxon>
        <taxon>Halteriidae</taxon>
        <taxon>Halteria</taxon>
    </lineage>
</organism>
<proteinExistence type="predicted"/>
<name>A0A8J8NHG1_HALGN</name>